<evidence type="ECO:0000313" key="6">
    <source>
        <dbReference type="EMBL" id="MFD2115872.1"/>
    </source>
</evidence>
<evidence type="ECO:0000256" key="2">
    <source>
        <dbReference type="ARBA" id="ARBA00023125"/>
    </source>
</evidence>
<keyword evidence="4" id="KW-1133">Transmembrane helix</keyword>
<evidence type="ECO:0000256" key="1">
    <source>
        <dbReference type="ARBA" id="ARBA00023015"/>
    </source>
</evidence>
<dbReference type="InterPro" id="IPR018060">
    <property type="entry name" value="HTH_AraC"/>
</dbReference>
<dbReference type="InterPro" id="IPR009057">
    <property type="entry name" value="Homeodomain-like_sf"/>
</dbReference>
<accession>A0ABW4YJS9</accession>
<dbReference type="InterPro" id="IPR041522">
    <property type="entry name" value="CdaR_GGDEF"/>
</dbReference>
<keyword evidence="4" id="KW-0812">Transmembrane</keyword>
<keyword evidence="3" id="KW-0804">Transcription</keyword>
<organism evidence="6 7">
    <name type="scientific">Paenibacillus yanchengensis</name>
    <dbReference type="NCBI Taxonomy" id="2035833"/>
    <lineage>
        <taxon>Bacteria</taxon>
        <taxon>Bacillati</taxon>
        <taxon>Bacillota</taxon>
        <taxon>Bacilli</taxon>
        <taxon>Bacillales</taxon>
        <taxon>Paenibacillaceae</taxon>
        <taxon>Paenibacillus</taxon>
    </lineage>
</organism>
<comment type="caution">
    <text evidence="6">The sequence shown here is derived from an EMBL/GenBank/DDBJ whole genome shotgun (WGS) entry which is preliminary data.</text>
</comment>
<feature type="domain" description="HTH araC/xylS-type" evidence="5">
    <location>
        <begin position="667"/>
        <end position="766"/>
    </location>
</feature>
<proteinExistence type="predicted"/>
<keyword evidence="1" id="KW-0805">Transcription regulation</keyword>
<keyword evidence="4" id="KW-0472">Membrane</keyword>
<evidence type="ECO:0000256" key="3">
    <source>
        <dbReference type="ARBA" id="ARBA00023163"/>
    </source>
</evidence>
<dbReference type="PANTHER" id="PTHR43280:SF28">
    <property type="entry name" value="HTH-TYPE TRANSCRIPTIONAL ACTIVATOR RHAS"/>
    <property type="match status" value="1"/>
</dbReference>
<name>A0ABW4YJS9_9BACL</name>
<keyword evidence="7" id="KW-1185">Reference proteome</keyword>
<dbReference type="EMBL" id="JBHUHO010000029">
    <property type="protein sequence ID" value="MFD2115872.1"/>
    <property type="molecule type" value="Genomic_DNA"/>
</dbReference>
<sequence length="768" mass="88614">MNRTAYDKFRIPFHFFVPTVFILLGALLLGMIAYTNTSKLVERETIKNNLAVLNQTRSILDRRLAEIEMIAYLVANDTKVVSFQYVRDPLSGTNPYKMYETVKKLFNYPLTNHFLIDYYLVFKSNNMIFAPDKVYDLDQFYNMQLQVEGMDVATWRQSILANFHTRTYYPSQNMTYMKKEHSVLQYVHSFGNQSYYGGAVVMMIDNNQIRGMLSELDLHEGGYVYVADSDGNIVSYVAEKDEQLTTIDTNELGDRMHDQMQINGQQMLVTQSKSTYNSWTYISVQPLKQVLNKVTYLKTMITVIFVAALIFGLAIAAFFAYKQSRPWNVLMSMLARPQPDEGTATYRKNPLDAIQTSVKQLIENNEQLQERLTEQLPLLQNSFFDRLLTGQFNTKREIEISMAHLGLNWNHPYYVAAIVHFDQYMLELNEEILQELDIHKLAVQDLVNNHHKDHLFVQDIHVNQMALLINLGANSVAEAEEKLKTSLLSFYEEITQTLQVRIWIAVGTIVTDIVDISRSFEEAGVMVRNDDIPDQQAILYQFEQPSPIDSFYFPTDVELRLLNLVKSGNVDETNKLVAQIRERNQQKNVTPAMKKVLLYELLATFFKSCESLGGEQAKISLMMEPVLKNMEYIYNFEEVFSQIGGGYVHVAAAMNSRKKSHNELLKVDLLAYINENYNQSSLSLTVLADHFQTSEAYISYFFKEQTGENFSDYLETLRMNKVKHLLLHSEHTINEIAGEVGYVSLNTFSRAFKRSNGMSATEFRKINR</sequence>
<feature type="transmembrane region" description="Helical" evidence="4">
    <location>
        <begin position="12"/>
        <end position="34"/>
    </location>
</feature>
<feature type="transmembrane region" description="Helical" evidence="4">
    <location>
        <begin position="300"/>
        <end position="321"/>
    </location>
</feature>
<dbReference type="Pfam" id="PF12833">
    <property type="entry name" value="HTH_18"/>
    <property type="match status" value="1"/>
</dbReference>
<dbReference type="Pfam" id="PF17853">
    <property type="entry name" value="GGDEF_2"/>
    <property type="match status" value="1"/>
</dbReference>
<protein>
    <submittedName>
        <fullName evidence="6">Helix-turn-helix domain-containing protein</fullName>
    </submittedName>
</protein>
<dbReference type="SMART" id="SM00342">
    <property type="entry name" value="HTH_ARAC"/>
    <property type="match status" value="1"/>
</dbReference>
<keyword evidence="2" id="KW-0238">DNA-binding</keyword>
<dbReference type="SUPFAM" id="SSF46689">
    <property type="entry name" value="Homeodomain-like"/>
    <property type="match status" value="1"/>
</dbReference>
<dbReference type="Proteomes" id="UP001597362">
    <property type="component" value="Unassembled WGS sequence"/>
</dbReference>
<dbReference type="PROSITE" id="PS01124">
    <property type="entry name" value="HTH_ARAC_FAMILY_2"/>
    <property type="match status" value="1"/>
</dbReference>
<evidence type="ECO:0000259" key="5">
    <source>
        <dbReference type="PROSITE" id="PS01124"/>
    </source>
</evidence>
<evidence type="ECO:0000256" key="4">
    <source>
        <dbReference type="SAM" id="Phobius"/>
    </source>
</evidence>
<dbReference type="Gene3D" id="1.10.10.60">
    <property type="entry name" value="Homeodomain-like"/>
    <property type="match status" value="2"/>
</dbReference>
<dbReference type="RefSeq" id="WP_377771487.1">
    <property type="nucleotide sequence ID" value="NZ_JBHUHO010000029.1"/>
</dbReference>
<dbReference type="PANTHER" id="PTHR43280">
    <property type="entry name" value="ARAC-FAMILY TRANSCRIPTIONAL REGULATOR"/>
    <property type="match status" value="1"/>
</dbReference>
<gene>
    <name evidence="6" type="ORF">ACFSJH_09075</name>
</gene>
<reference evidence="7" key="1">
    <citation type="journal article" date="2019" name="Int. J. Syst. Evol. Microbiol.">
        <title>The Global Catalogue of Microorganisms (GCM) 10K type strain sequencing project: providing services to taxonomists for standard genome sequencing and annotation.</title>
        <authorList>
            <consortium name="The Broad Institute Genomics Platform"/>
            <consortium name="The Broad Institute Genome Sequencing Center for Infectious Disease"/>
            <person name="Wu L."/>
            <person name="Ma J."/>
        </authorList>
    </citation>
    <scope>NUCLEOTIDE SEQUENCE [LARGE SCALE GENOMIC DNA]</scope>
    <source>
        <strain evidence="7">GH52</strain>
    </source>
</reference>
<dbReference type="Gene3D" id="3.30.450.20">
    <property type="entry name" value="PAS domain"/>
    <property type="match status" value="1"/>
</dbReference>
<evidence type="ECO:0000313" key="7">
    <source>
        <dbReference type="Proteomes" id="UP001597362"/>
    </source>
</evidence>